<dbReference type="InterPro" id="IPR007111">
    <property type="entry name" value="NACHT_NTPase"/>
</dbReference>
<dbReference type="Proteomes" id="UP001148018">
    <property type="component" value="Unassembled WGS sequence"/>
</dbReference>
<feature type="domain" description="NACHT" evidence="3">
    <location>
        <begin position="9"/>
        <end position="74"/>
    </location>
</feature>
<comment type="caution">
    <text evidence="4">The sequence shown here is derived from an EMBL/GenBank/DDBJ whole genome shotgun (WGS) entry which is preliminary data.</text>
</comment>
<evidence type="ECO:0000313" key="4">
    <source>
        <dbReference type="EMBL" id="KAJ3610933.1"/>
    </source>
</evidence>
<evidence type="ECO:0000259" key="3">
    <source>
        <dbReference type="Pfam" id="PF05729"/>
    </source>
</evidence>
<evidence type="ECO:0000256" key="2">
    <source>
        <dbReference type="ARBA" id="ARBA00022737"/>
    </source>
</evidence>
<sequence>NNKICTDVTKSTSVDVLLTNLIRGHLLPSARIWMTTRPEAANQIPAECVDMVTEVRGFTDPQKKEYFMKRFKEEEMAIKIISHIKTSRSLYIMCYMPLF</sequence>
<proteinExistence type="predicted"/>
<dbReference type="AlphaFoldDB" id="A0A9Q0IV19"/>
<keyword evidence="2" id="KW-0677">Repeat</keyword>
<dbReference type="PANTHER" id="PTHR24106">
    <property type="entry name" value="NACHT, LRR AND CARD DOMAINS-CONTAINING"/>
    <property type="match status" value="1"/>
</dbReference>
<dbReference type="EMBL" id="JANIIK010000038">
    <property type="protein sequence ID" value="KAJ3610933.1"/>
    <property type="molecule type" value="Genomic_DNA"/>
</dbReference>
<name>A0A9Q0IV19_9TELE</name>
<reference evidence="4" key="1">
    <citation type="submission" date="2022-07" db="EMBL/GenBank/DDBJ databases">
        <title>Chromosome-level genome of Muraenolepis orangiensis.</title>
        <authorList>
            <person name="Kim J."/>
        </authorList>
    </citation>
    <scope>NUCLEOTIDE SEQUENCE</scope>
    <source>
        <strain evidence="4">KU_S4_2022</strain>
        <tissue evidence="4">Muscle</tissue>
    </source>
</reference>
<keyword evidence="1" id="KW-0433">Leucine-rich repeat</keyword>
<evidence type="ECO:0000256" key="1">
    <source>
        <dbReference type="ARBA" id="ARBA00022614"/>
    </source>
</evidence>
<evidence type="ECO:0000313" key="5">
    <source>
        <dbReference type="Proteomes" id="UP001148018"/>
    </source>
</evidence>
<feature type="non-terminal residue" evidence="4">
    <location>
        <position position="99"/>
    </location>
</feature>
<dbReference type="InterPro" id="IPR051261">
    <property type="entry name" value="NLR"/>
</dbReference>
<gene>
    <name evidence="4" type="ORF">NHX12_023023</name>
</gene>
<organism evidence="4 5">
    <name type="scientific">Muraenolepis orangiensis</name>
    <name type="common">Patagonian moray cod</name>
    <dbReference type="NCBI Taxonomy" id="630683"/>
    <lineage>
        <taxon>Eukaryota</taxon>
        <taxon>Metazoa</taxon>
        <taxon>Chordata</taxon>
        <taxon>Craniata</taxon>
        <taxon>Vertebrata</taxon>
        <taxon>Euteleostomi</taxon>
        <taxon>Actinopterygii</taxon>
        <taxon>Neopterygii</taxon>
        <taxon>Teleostei</taxon>
        <taxon>Neoteleostei</taxon>
        <taxon>Acanthomorphata</taxon>
        <taxon>Zeiogadaria</taxon>
        <taxon>Gadariae</taxon>
        <taxon>Gadiformes</taxon>
        <taxon>Muraenolepidoidei</taxon>
        <taxon>Muraenolepididae</taxon>
        <taxon>Muraenolepis</taxon>
    </lineage>
</organism>
<dbReference type="OrthoDB" id="8912547at2759"/>
<protein>
    <recommendedName>
        <fullName evidence="3">NACHT domain-containing protein</fullName>
    </recommendedName>
</protein>
<feature type="non-terminal residue" evidence="4">
    <location>
        <position position="1"/>
    </location>
</feature>
<accession>A0A9Q0IV19</accession>
<keyword evidence="5" id="KW-1185">Reference proteome</keyword>
<dbReference type="Pfam" id="PF05729">
    <property type="entry name" value="NACHT"/>
    <property type="match status" value="1"/>
</dbReference>